<proteinExistence type="predicted"/>
<protein>
    <submittedName>
        <fullName evidence="1">Uncharacterized protein</fullName>
    </submittedName>
</protein>
<reference evidence="1" key="1">
    <citation type="submission" date="2019-08" db="EMBL/GenBank/DDBJ databases">
        <authorList>
            <person name="Kucharzyk K."/>
            <person name="Murdoch R.W."/>
            <person name="Higgins S."/>
            <person name="Loffler F."/>
        </authorList>
    </citation>
    <scope>NUCLEOTIDE SEQUENCE</scope>
</reference>
<dbReference type="EMBL" id="VSSQ01008150">
    <property type="protein sequence ID" value="MPM38039.1"/>
    <property type="molecule type" value="Genomic_DNA"/>
</dbReference>
<organism evidence="1">
    <name type="scientific">bioreactor metagenome</name>
    <dbReference type="NCBI Taxonomy" id="1076179"/>
    <lineage>
        <taxon>unclassified sequences</taxon>
        <taxon>metagenomes</taxon>
        <taxon>ecological metagenomes</taxon>
    </lineage>
</organism>
<comment type="caution">
    <text evidence="1">The sequence shown here is derived from an EMBL/GenBank/DDBJ whole genome shotgun (WGS) entry which is preliminary data.</text>
</comment>
<evidence type="ECO:0000313" key="1">
    <source>
        <dbReference type="EMBL" id="MPM38039.1"/>
    </source>
</evidence>
<accession>A0A644ZBE5</accession>
<name>A0A644ZBE5_9ZZZZ</name>
<gene>
    <name evidence="1" type="ORF">SDC9_84662</name>
</gene>
<dbReference type="AlphaFoldDB" id="A0A644ZBE5"/>
<sequence>MQLGAVNQLFIIDQRFERCEAIGNIGALNRLNAGEVVVRAACGHVDTGLHAVVNHAGEKWRR</sequence>